<reference evidence="3" key="2">
    <citation type="submission" date="2022-10" db="EMBL/GenBank/DDBJ databases">
        <authorList>
            <person name="Aronson H.S."/>
        </authorList>
    </citation>
    <scope>NUCLEOTIDE SEQUENCE</scope>
    <source>
        <strain evidence="3">RS19-109</strain>
    </source>
</reference>
<reference evidence="3" key="1">
    <citation type="journal article" date="2022" name="bioRxiv">
        <title>Thiovibrio frasassiensisgen. nov., sp. nov., an autotrophic, elemental sulfur disproportionating bacterium isolated from sulfidic karst sediment, and proposal of Thiovibrionaceae fam. nov.</title>
        <authorList>
            <person name="Aronson H."/>
            <person name="Thomas C."/>
            <person name="Bhattacharyya M."/>
            <person name="Eckstein S."/>
            <person name="Jensen S."/>
            <person name="Barco R."/>
            <person name="Macalady J."/>
            <person name="Amend J."/>
        </authorList>
    </citation>
    <scope>NUCLEOTIDE SEQUENCE</scope>
    <source>
        <strain evidence="3">RS19-109</strain>
    </source>
</reference>
<dbReference type="AlphaFoldDB" id="A0A9X4MFQ3"/>
<feature type="chain" id="PRO_5040842246" evidence="1">
    <location>
        <begin position="23"/>
        <end position="148"/>
    </location>
</feature>
<gene>
    <name evidence="3" type="ORF">OLX77_00685</name>
</gene>
<dbReference type="EMBL" id="JAPHEH010000001">
    <property type="protein sequence ID" value="MDG4474673.1"/>
    <property type="molecule type" value="Genomic_DNA"/>
</dbReference>
<proteinExistence type="predicted"/>
<keyword evidence="4" id="KW-1185">Reference proteome</keyword>
<dbReference type="RefSeq" id="WP_307631654.1">
    <property type="nucleotide sequence ID" value="NZ_JAPHEH010000001.1"/>
</dbReference>
<evidence type="ECO:0000313" key="3">
    <source>
        <dbReference type="EMBL" id="MDG4474673.1"/>
    </source>
</evidence>
<feature type="signal peptide" evidence="1">
    <location>
        <begin position="1"/>
        <end position="22"/>
    </location>
</feature>
<dbReference type="InterPro" id="IPR011460">
    <property type="entry name" value="Lcl_C"/>
</dbReference>
<keyword evidence="1" id="KW-0732">Signal</keyword>
<feature type="domain" description="Lcl C-terminal" evidence="2">
    <location>
        <begin position="39"/>
        <end position="147"/>
    </location>
</feature>
<accession>A0A9X4MFQ3</accession>
<evidence type="ECO:0000313" key="4">
    <source>
        <dbReference type="Proteomes" id="UP001154240"/>
    </source>
</evidence>
<sequence>MKHTHLALLLLAVSLFSLQGCAGKSSQQARLQSMDNSICQDTVSGRMWQIEKGPMAFSLAEAEQYVRSLNLGGYNDWRLPTVSELYDLNYYFDLFLVGDCTLDRKGSYWSSEKDGAGKAGAWEIGASQCDPSREYTPSAMGYVRAVRP</sequence>
<name>A0A9X4MFQ3_9BACT</name>
<organism evidence="3 4">
    <name type="scientific">Thiovibrio frasassiensis</name>
    <dbReference type="NCBI Taxonomy" id="2984131"/>
    <lineage>
        <taxon>Bacteria</taxon>
        <taxon>Pseudomonadati</taxon>
        <taxon>Thermodesulfobacteriota</taxon>
        <taxon>Desulfobulbia</taxon>
        <taxon>Desulfobulbales</taxon>
        <taxon>Thiovibrionaceae</taxon>
        <taxon>Thiovibrio</taxon>
    </lineage>
</organism>
<comment type="caution">
    <text evidence="3">The sequence shown here is derived from an EMBL/GenBank/DDBJ whole genome shotgun (WGS) entry which is preliminary data.</text>
</comment>
<protein>
    <submittedName>
        <fullName evidence="3">DUF1566 domain-containing protein</fullName>
    </submittedName>
</protein>
<evidence type="ECO:0000259" key="2">
    <source>
        <dbReference type="Pfam" id="PF07603"/>
    </source>
</evidence>
<dbReference type="Pfam" id="PF07603">
    <property type="entry name" value="Lcl_C"/>
    <property type="match status" value="1"/>
</dbReference>
<evidence type="ECO:0000256" key="1">
    <source>
        <dbReference type="SAM" id="SignalP"/>
    </source>
</evidence>
<dbReference type="Proteomes" id="UP001154240">
    <property type="component" value="Unassembled WGS sequence"/>
</dbReference>
<dbReference type="PROSITE" id="PS51257">
    <property type="entry name" value="PROKAR_LIPOPROTEIN"/>
    <property type="match status" value="1"/>
</dbReference>